<organism evidence="6 7">
    <name type="scientific">Leucocoprinus birnbaumii</name>
    <dbReference type="NCBI Taxonomy" id="56174"/>
    <lineage>
        <taxon>Eukaryota</taxon>
        <taxon>Fungi</taxon>
        <taxon>Dikarya</taxon>
        <taxon>Basidiomycota</taxon>
        <taxon>Agaricomycotina</taxon>
        <taxon>Agaricomycetes</taxon>
        <taxon>Agaricomycetidae</taxon>
        <taxon>Agaricales</taxon>
        <taxon>Agaricineae</taxon>
        <taxon>Agaricaceae</taxon>
        <taxon>Leucocoprinus</taxon>
    </lineage>
</organism>
<reference evidence="6" key="1">
    <citation type="submission" date="2022-07" db="EMBL/GenBank/DDBJ databases">
        <title>Genome Sequence of Leucocoprinus birnbaumii.</title>
        <authorList>
            <person name="Buettner E."/>
        </authorList>
    </citation>
    <scope>NUCLEOTIDE SEQUENCE</scope>
    <source>
        <strain evidence="6">VT141</strain>
    </source>
</reference>
<dbReference type="PANTHER" id="PTHR47966:SF74">
    <property type="entry name" value="AGR407CP"/>
    <property type="match status" value="1"/>
</dbReference>
<dbReference type="InterPro" id="IPR034164">
    <property type="entry name" value="Pepsin-like_dom"/>
</dbReference>
<evidence type="ECO:0000256" key="1">
    <source>
        <dbReference type="ARBA" id="ARBA00007447"/>
    </source>
</evidence>
<evidence type="ECO:0000313" key="6">
    <source>
        <dbReference type="EMBL" id="KAJ3573645.1"/>
    </source>
</evidence>
<dbReference type="Proteomes" id="UP001213000">
    <property type="component" value="Unassembled WGS sequence"/>
</dbReference>
<keyword evidence="7" id="KW-1185">Reference proteome</keyword>
<dbReference type="InterPro" id="IPR021109">
    <property type="entry name" value="Peptidase_aspartic_dom_sf"/>
</dbReference>
<evidence type="ECO:0000256" key="3">
    <source>
        <dbReference type="PIRSR" id="PIRSR601461-2"/>
    </source>
</evidence>
<feature type="disulfide bond" evidence="3">
    <location>
        <begin position="126"/>
        <end position="131"/>
    </location>
</feature>
<comment type="caution">
    <text evidence="6">The sequence shown here is derived from an EMBL/GenBank/DDBJ whole genome shotgun (WGS) entry which is preliminary data.</text>
</comment>
<dbReference type="PROSITE" id="PS51767">
    <property type="entry name" value="PEPTIDASE_A1"/>
    <property type="match status" value="1"/>
</dbReference>
<keyword evidence="4" id="KW-0732">Signal</keyword>
<feature type="domain" description="Peptidase A1" evidence="5">
    <location>
        <begin position="97"/>
        <end position="441"/>
    </location>
</feature>
<keyword evidence="3" id="KW-1015">Disulfide bond</keyword>
<protein>
    <recommendedName>
        <fullName evidence="5">Peptidase A1 domain-containing protein</fullName>
    </recommendedName>
</protein>
<evidence type="ECO:0000256" key="2">
    <source>
        <dbReference type="PIRSR" id="PIRSR601461-1"/>
    </source>
</evidence>
<dbReference type="SUPFAM" id="SSF50630">
    <property type="entry name" value="Acid proteases"/>
    <property type="match status" value="1"/>
</dbReference>
<evidence type="ECO:0000256" key="4">
    <source>
        <dbReference type="SAM" id="SignalP"/>
    </source>
</evidence>
<dbReference type="Gene3D" id="2.40.70.10">
    <property type="entry name" value="Acid Proteases"/>
    <property type="match status" value="2"/>
</dbReference>
<comment type="similarity">
    <text evidence="1">Belongs to the peptidase A1 family.</text>
</comment>
<feature type="active site" evidence="2">
    <location>
        <position position="325"/>
    </location>
</feature>
<gene>
    <name evidence="6" type="ORF">NP233_g2310</name>
</gene>
<evidence type="ECO:0000259" key="5">
    <source>
        <dbReference type="PROSITE" id="PS51767"/>
    </source>
</evidence>
<feature type="chain" id="PRO_5042192344" description="Peptidase A1 domain-containing protein" evidence="4">
    <location>
        <begin position="31"/>
        <end position="596"/>
    </location>
</feature>
<dbReference type="GO" id="GO:0004190">
    <property type="term" value="F:aspartic-type endopeptidase activity"/>
    <property type="evidence" value="ECO:0007669"/>
    <property type="project" value="InterPro"/>
</dbReference>
<dbReference type="EMBL" id="JANIEX010000096">
    <property type="protein sequence ID" value="KAJ3573645.1"/>
    <property type="molecule type" value="Genomic_DNA"/>
</dbReference>
<proteinExistence type="inferred from homology"/>
<dbReference type="Pfam" id="PF00026">
    <property type="entry name" value="Asp"/>
    <property type="match status" value="1"/>
</dbReference>
<sequence>MYIDSGMRVLVLCNVLSWLTLLFNVGSVRAGEGGAWPRPRSLPREKLLSLPIIGRDVGAGHPTSGGGNGTANSTQIHAVNSTAGWSALSESRDRQSFYALIQAGGIDFRVVLDTGSSDLWILSSTCDTEQCKSQPRYPLTYQSPTFQSVNANATAFGASYADGTTVSGIVAIEKVELAGLAVVNQTFGLVSNSNVTLTDEESGILGLGFPRLSTIPTQFVNNSKPFFANLAEQGLIDYPLFGLSLTRNLTGSLSLGAIDASIVISPQNISWNDVAQFSPVSVESNTSSYLHWAIPLTSFGVNGTHLVPLPSQASATGNVSLALFDVGTPGFYGPYADVTRLYDLIDGARLVDATNGQWVVPCDTNIPISLTFGSHEYVLQPSNYLIGPASGSPSSCFSWPRALPPSANGLDWQIGTTFLQTVYTVFSYGINTKEPPKIGLYPLNALPVAINTTETSTPLPQITTTTTFTPQTTIQANLPNSLLSTPTFTTPPYAFNTSIPATIGGIVRSGLATSTYSALLAHAQATTGFNGSAVPTISPSPSVTTITTDGITTTSVIATTDVHLGVPPGYSDAGPSLISSVRTSLGVVVARILAID</sequence>
<dbReference type="GO" id="GO:0006508">
    <property type="term" value="P:proteolysis"/>
    <property type="evidence" value="ECO:0007669"/>
    <property type="project" value="InterPro"/>
</dbReference>
<dbReference type="PRINTS" id="PR00792">
    <property type="entry name" value="PEPSIN"/>
</dbReference>
<evidence type="ECO:0000313" key="7">
    <source>
        <dbReference type="Proteomes" id="UP001213000"/>
    </source>
</evidence>
<dbReference type="InterPro" id="IPR001461">
    <property type="entry name" value="Aspartic_peptidase_A1"/>
</dbReference>
<name>A0AAD5YV13_9AGAR</name>
<dbReference type="CDD" id="cd05471">
    <property type="entry name" value="pepsin_like"/>
    <property type="match status" value="1"/>
</dbReference>
<dbReference type="PANTHER" id="PTHR47966">
    <property type="entry name" value="BETA-SITE APP-CLEAVING ENZYME, ISOFORM A-RELATED"/>
    <property type="match status" value="1"/>
</dbReference>
<accession>A0AAD5YV13</accession>
<dbReference type="AlphaFoldDB" id="A0AAD5YV13"/>
<feature type="signal peptide" evidence="4">
    <location>
        <begin position="1"/>
        <end position="30"/>
    </location>
</feature>
<feature type="active site" evidence="2">
    <location>
        <position position="113"/>
    </location>
</feature>
<dbReference type="InterPro" id="IPR033121">
    <property type="entry name" value="PEPTIDASE_A1"/>
</dbReference>